<organism evidence="1 2">
    <name type="scientific">Marinobacter azerbaijanicus</name>
    <dbReference type="NCBI Taxonomy" id="3050455"/>
    <lineage>
        <taxon>Bacteria</taxon>
        <taxon>Pseudomonadati</taxon>
        <taxon>Pseudomonadota</taxon>
        <taxon>Gammaproteobacteria</taxon>
        <taxon>Pseudomonadales</taxon>
        <taxon>Marinobacteraceae</taxon>
        <taxon>Marinobacter</taxon>
    </lineage>
</organism>
<name>A0ABT7IIJ0_9GAMM</name>
<sequence>MEELQSQINKLKYQMGLVGESLDSREHPIATLVIAMDWDESDLDRAHDIFEKFEGIIESGEKPNWSEFEHDFLQQFSIGYQTLKMVVLAFHRNFQWTHVCEVYAKAKECMEFHEITRPKNF</sequence>
<proteinExistence type="predicted"/>
<dbReference type="Gene3D" id="1.10.3750.10">
    <property type="entry name" value="YhaI-like"/>
    <property type="match status" value="1"/>
</dbReference>
<accession>A0ABT7IIJ0</accession>
<dbReference type="EMBL" id="JASSVS010000030">
    <property type="protein sequence ID" value="MDL0433988.1"/>
    <property type="molecule type" value="Genomic_DNA"/>
</dbReference>
<dbReference type="InterPro" id="IPR035945">
    <property type="entry name" value="YhaI-like_sf"/>
</dbReference>
<dbReference type="RefSeq" id="WP_285394062.1">
    <property type="nucleotide sequence ID" value="NZ_JASSVS010000030.1"/>
</dbReference>
<reference evidence="1 2" key="1">
    <citation type="submission" date="2023-06" db="EMBL/GenBank/DDBJ databases">
        <title>Marinobacter azerbaijanicus a moderately halophilic, isolated from Urmia Lake in Azerbaijan region of Iran.</title>
        <authorList>
            <person name="Sanchez-Porro C."/>
            <person name="Aghdam E.M."/>
            <person name="Saheb S.M."/>
            <person name="Tarhriz V."/>
            <person name="Kazemi E."/>
            <person name="Ammozegar M.A."/>
            <person name="Ventosa A."/>
            <person name="Hejazi M.S."/>
        </authorList>
    </citation>
    <scope>NUCLEOTIDE SEQUENCE [LARGE SCALE GENOMIC DNA]</scope>
    <source>
        <strain evidence="1 2">TBZ242</strain>
    </source>
</reference>
<protein>
    <recommendedName>
        <fullName evidence="3">DUF1878 domain-containing protein</fullName>
    </recommendedName>
</protein>
<keyword evidence="2" id="KW-1185">Reference proteome</keyword>
<comment type="caution">
    <text evidence="1">The sequence shown here is derived from an EMBL/GenBank/DDBJ whole genome shotgun (WGS) entry which is preliminary data.</text>
</comment>
<dbReference type="Proteomes" id="UP001227964">
    <property type="component" value="Unassembled WGS sequence"/>
</dbReference>
<evidence type="ECO:0000313" key="1">
    <source>
        <dbReference type="EMBL" id="MDL0433988.1"/>
    </source>
</evidence>
<evidence type="ECO:0008006" key="3">
    <source>
        <dbReference type="Google" id="ProtNLM"/>
    </source>
</evidence>
<gene>
    <name evidence="1" type="ORF">QPM17_22870</name>
</gene>
<evidence type="ECO:0000313" key="2">
    <source>
        <dbReference type="Proteomes" id="UP001227964"/>
    </source>
</evidence>